<evidence type="ECO:0000313" key="8">
    <source>
        <dbReference type="Proteomes" id="UP001497457"/>
    </source>
</evidence>
<sequence length="870" mass="98820">MTLAVLFDLNSEPQDEGDESALAGGHDQTVLHQSAATSLQSAATSVQSRGDVSDMCGLSAEPPGQHQSAGNMLGQADSGGLTIPTAETSLAELDVEEGVEAISTPQEPFVGMTFAKPDAAKDYYNSYARHTGFSIRIDTSRESKRTEEKTKYIFVCQRAGVNKKEKVATDGPITEKKIVKQRRRDYVERTRCPARMIVRKTSHAHWEVVHFEKEHNHDRVKKFSLTKYMNSHQNIPPEEKEFIRFLHGCNITSTRAFQIMADLYGGIDNCPYTEGDVKNLRVEYRAEYKCKDMKVTLDYFGELQKEDPDFYYSYTLDEEDRVENLFWVDSAARKSYELYGDCISFDATYLTNTYNMSFAPFIGIDRNGITIQLGCGFLRNEKTESYVWLFTEFKKAMGDKDPLNIITDQDLAMKAAIAIVFTTSVHRNCRWHIMENARKMLGPFLNGKEALSEDFNNCVSFSFSPAEFESKWQAMLDKYEINGDDRFEHLYRMRASWVPAYFVQRFFPFLQTTARSEGFNAVLKRYVNPKNSIYNFVQQYKKIQQRIFIKQDLQEAVTVSKVPHYLTGHPMERQMKEVYTRKLFNVFQYELQLSSSYYVVRVDGDNLLDVVPYKNCPEELYGPRTFRVTASTLDGVYSCTCCKFERDGVLCCHILKVFDTLAVREVPERYILPRWSAQILDDDGIEVLGESLQASELSSHGKHIVRYSRLCTKFNNIIRPSIGDDEGYSIVSKHVAAMQAELLEMRKRKASSLPSGMQSGEVGQSSGGGAASKNKKPRKKASMAVLQCDTAEGSVPKGSEGSNPEIRDPPITKRQGRPREKRYKTGLDLLPPKPKPCKYCLSTEHTTSKCQAKPPRKRIQQLADVATKLG</sequence>
<dbReference type="EMBL" id="OZ075115">
    <property type="protein sequence ID" value="CAL5070061.1"/>
    <property type="molecule type" value="Genomic_DNA"/>
</dbReference>
<reference evidence="8" key="1">
    <citation type="submission" date="2024-06" db="EMBL/GenBank/DDBJ databases">
        <authorList>
            <person name="Ryan C."/>
        </authorList>
    </citation>
    <scope>NUCLEOTIDE SEQUENCE [LARGE SCALE GENOMIC DNA]</scope>
</reference>
<gene>
    <name evidence="7" type="ORF">URODEC1_LOCUS102581</name>
</gene>
<dbReference type="InterPro" id="IPR004330">
    <property type="entry name" value="FAR1_DNA_bnd_dom"/>
</dbReference>
<evidence type="ECO:0000256" key="2">
    <source>
        <dbReference type="ARBA" id="ARBA00022771"/>
    </source>
</evidence>
<keyword evidence="1" id="KW-0479">Metal-binding</keyword>
<dbReference type="Pfam" id="PF10551">
    <property type="entry name" value="MULE"/>
    <property type="match status" value="1"/>
</dbReference>
<feature type="compositionally biased region" description="Low complexity" evidence="5">
    <location>
        <begin position="755"/>
        <end position="764"/>
    </location>
</feature>
<protein>
    <recommendedName>
        <fullName evidence="6">SWIM-type domain-containing protein</fullName>
    </recommendedName>
</protein>
<feature type="region of interest" description="Disordered" evidence="5">
    <location>
        <begin position="850"/>
        <end position="870"/>
    </location>
</feature>
<evidence type="ECO:0000256" key="4">
    <source>
        <dbReference type="PROSITE-ProRule" id="PRU00325"/>
    </source>
</evidence>
<evidence type="ECO:0000313" key="7">
    <source>
        <dbReference type="EMBL" id="CAL5070061.1"/>
    </source>
</evidence>
<dbReference type="InterPro" id="IPR006564">
    <property type="entry name" value="Znf_PMZ"/>
</dbReference>
<keyword evidence="3" id="KW-0862">Zinc</keyword>
<feature type="region of interest" description="Disordered" evidence="5">
    <location>
        <begin position="748"/>
        <end position="830"/>
    </location>
</feature>
<dbReference type="PANTHER" id="PTHR47718:SF4">
    <property type="entry name" value="PROTEIN FAR1-RELATED SEQUENCE"/>
    <property type="match status" value="1"/>
</dbReference>
<feature type="domain" description="SWIM-type" evidence="6">
    <location>
        <begin position="626"/>
        <end position="662"/>
    </location>
</feature>
<accession>A0ABC9F758</accession>
<organism evidence="7 8">
    <name type="scientific">Urochloa decumbens</name>
    <dbReference type="NCBI Taxonomy" id="240449"/>
    <lineage>
        <taxon>Eukaryota</taxon>
        <taxon>Viridiplantae</taxon>
        <taxon>Streptophyta</taxon>
        <taxon>Embryophyta</taxon>
        <taxon>Tracheophyta</taxon>
        <taxon>Spermatophyta</taxon>
        <taxon>Magnoliopsida</taxon>
        <taxon>Liliopsida</taxon>
        <taxon>Poales</taxon>
        <taxon>Poaceae</taxon>
        <taxon>PACMAD clade</taxon>
        <taxon>Panicoideae</taxon>
        <taxon>Panicodae</taxon>
        <taxon>Paniceae</taxon>
        <taxon>Melinidinae</taxon>
        <taxon>Urochloa</taxon>
    </lineage>
</organism>
<feature type="region of interest" description="Disordered" evidence="5">
    <location>
        <begin position="43"/>
        <end position="82"/>
    </location>
</feature>
<evidence type="ECO:0000259" key="6">
    <source>
        <dbReference type="PROSITE" id="PS50966"/>
    </source>
</evidence>
<dbReference type="PANTHER" id="PTHR47718">
    <property type="entry name" value="OS01G0519700 PROTEIN"/>
    <property type="match status" value="1"/>
</dbReference>
<dbReference type="InterPro" id="IPR018289">
    <property type="entry name" value="MULE_transposase_dom"/>
</dbReference>
<evidence type="ECO:0000256" key="1">
    <source>
        <dbReference type="ARBA" id="ARBA00022723"/>
    </source>
</evidence>
<dbReference type="InterPro" id="IPR007527">
    <property type="entry name" value="Znf_SWIM"/>
</dbReference>
<evidence type="ECO:0000256" key="5">
    <source>
        <dbReference type="SAM" id="MobiDB-lite"/>
    </source>
</evidence>
<keyword evidence="2 4" id="KW-0863">Zinc-finger</keyword>
<evidence type="ECO:0000256" key="3">
    <source>
        <dbReference type="ARBA" id="ARBA00022833"/>
    </source>
</evidence>
<dbReference type="Proteomes" id="UP001497457">
    <property type="component" value="Chromosome 5rd"/>
</dbReference>
<dbReference type="SMART" id="SM00575">
    <property type="entry name" value="ZnF_PMZ"/>
    <property type="match status" value="1"/>
</dbReference>
<reference evidence="7 8" key="2">
    <citation type="submission" date="2024-10" db="EMBL/GenBank/DDBJ databases">
        <authorList>
            <person name="Ryan C."/>
        </authorList>
    </citation>
    <scope>NUCLEOTIDE SEQUENCE [LARGE SCALE GENOMIC DNA]</scope>
</reference>
<dbReference type="Pfam" id="PF04434">
    <property type="entry name" value="SWIM"/>
    <property type="match status" value="1"/>
</dbReference>
<dbReference type="Pfam" id="PF03101">
    <property type="entry name" value="FAR1"/>
    <property type="match status" value="1"/>
</dbReference>
<feature type="compositionally biased region" description="Basic residues" evidence="5">
    <location>
        <begin position="814"/>
        <end position="824"/>
    </location>
</feature>
<keyword evidence="8" id="KW-1185">Reference proteome</keyword>
<dbReference type="AlphaFoldDB" id="A0ABC9F758"/>
<dbReference type="PROSITE" id="PS50966">
    <property type="entry name" value="ZF_SWIM"/>
    <property type="match status" value="1"/>
</dbReference>
<name>A0ABC9F758_9POAL</name>
<proteinExistence type="predicted"/>
<dbReference type="GO" id="GO:0008270">
    <property type="term" value="F:zinc ion binding"/>
    <property type="evidence" value="ECO:0007669"/>
    <property type="project" value="UniProtKB-KW"/>
</dbReference>